<keyword evidence="2" id="KW-1185">Reference proteome</keyword>
<gene>
    <name evidence="1" type="ORF">HU758_013340</name>
</gene>
<name>A0ACC5UP00_9PSED</name>
<protein>
    <submittedName>
        <fullName evidence="1">ParA family protein</fullName>
    </submittedName>
</protein>
<accession>A0ACC5UP00</accession>
<dbReference type="EMBL" id="JABWSB020000007">
    <property type="protein sequence ID" value="MBV4516178.1"/>
    <property type="molecule type" value="Genomic_DNA"/>
</dbReference>
<comment type="caution">
    <text evidence="1">The sequence shown here is derived from an EMBL/GenBank/DDBJ whole genome shotgun (WGS) entry which is preliminary data.</text>
</comment>
<sequence length="311" mass="35559">MGCKIISITAYKGGVGKSPITVDVATELARRGSRVAIVTGDVVYRCSMRDDMREHRRLKIQNSPVTYFDESDVILYHAELHDLERKLAEDLAEANILEPGEIRFCYGYQIERIKRKRAACHTLSRLVEEYDYILLDLNRDLYSTLLLSNVIALVLDNRCLSSIWSAEQYCEDITALNGGCPVSQLYSLITNHAPCGDGTEYLEYIPDAGDAEQVRREVIESYEHQSEVYLEARKLNVPMLRTFMTKAHSMEIARYNKTRGFWDGYCYFDSVVDFAPNSLARDEVRRLTDELIDCVTKEYPGVSYLPWTANA</sequence>
<evidence type="ECO:0000313" key="1">
    <source>
        <dbReference type="EMBL" id="MBV4516178.1"/>
    </source>
</evidence>
<organism evidence="1 2">
    <name type="scientific">Pseudomonas kurunegalensis</name>
    <dbReference type="NCBI Taxonomy" id="485880"/>
    <lineage>
        <taxon>Bacteria</taxon>
        <taxon>Pseudomonadati</taxon>
        <taxon>Pseudomonadota</taxon>
        <taxon>Gammaproteobacteria</taxon>
        <taxon>Pseudomonadales</taxon>
        <taxon>Pseudomonadaceae</taxon>
        <taxon>Pseudomonas</taxon>
    </lineage>
</organism>
<dbReference type="Proteomes" id="UP000624243">
    <property type="component" value="Unassembled WGS sequence"/>
</dbReference>
<reference evidence="1 2" key="1">
    <citation type="journal article" date="2020" name="Microorganisms">
        <title>Reliable Identification of Environmental Pseudomonas Isolates Using the rpoD Gene.</title>
        <authorList>
            <consortium name="The Broad Institute Genome Sequencing Platform"/>
            <person name="Girard L."/>
            <person name="Lood C."/>
            <person name="Rokni-Zadeh H."/>
            <person name="van Noort V."/>
            <person name="Lavigne R."/>
            <person name="De Mot R."/>
        </authorList>
    </citation>
    <scope>NUCLEOTIDE SEQUENCE [LARGE SCALE GENOMIC DNA]</scope>
    <source>
        <strain evidence="1 2">RW1P2</strain>
    </source>
</reference>
<proteinExistence type="predicted"/>
<evidence type="ECO:0000313" key="2">
    <source>
        <dbReference type="Proteomes" id="UP000624243"/>
    </source>
</evidence>